<keyword evidence="2" id="KW-1185">Reference proteome</keyword>
<organism evidence="1 2">
    <name type="scientific">Malus domestica</name>
    <name type="common">Apple</name>
    <name type="synonym">Pyrus malus</name>
    <dbReference type="NCBI Taxonomy" id="3750"/>
    <lineage>
        <taxon>Eukaryota</taxon>
        <taxon>Viridiplantae</taxon>
        <taxon>Streptophyta</taxon>
        <taxon>Embryophyta</taxon>
        <taxon>Tracheophyta</taxon>
        <taxon>Spermatophyta</taxon>
        <taxon>Magnoliopsida</taxon>
        <taxon>eudicotyledons</taxon>
        <taxon>Gunneridae</taxon>
        <taxon>Pentapetalae</taxon>
        <taxon>rosids</taxon>
        <taxon>fabids</taxon>
        <taxon>Rosales</taxon>
        <taxon>Rosaceae</taxon>
        <taxon>Amygdaloideae</taxon>
        <taxon>Maleae</taxon>
        <taxon>Malus</taxon>
    </lineage>
</organism>
<evidence type="ECO:0000313" key="1">
    <source>
        <dbReference type="EMBL" id="RXH97476.1"/>
    </source>
</evidence>
<gene>
    <name evidence="1" type="ORF">DVH24_007822</name>
</gene>
<evidence type="ECO:0000313" key="2">
    <source>
        <dbReference type="Proteomes" id="UP000290289"/>
    </source>
</evidence>
<dbReference type="EMBL" id="RDQH01000331">
    <property type="protein sequence ID" value="RXH97476.1"/>
    <property type="molecule type" value="Genomic_DNA"/>
</dbReference>
<protein>
    <submittedName>
        <fullName evidence="1">Uncharacterized protein</fullName>
    </submittedName>
</protein>
<reference evidence="1 2" key="1">
    <citation type="submission" date="2018-10" db="EMBL/GenBank/DDBJ databases">
        <title>A high-quality apple genome assembly.</title>
        <authorList>
            <person name="Hu J."/>
        </authorList>
    </citation>
    <scope>NUCLEOTIDE SEQUENCE [LARGE SCALE GENOMIC DNA]</scope>
    <source>
        <strain evidence="2">cv. HFTH1</strain>
        <tissue evidence="1">Young leaf</tissue>
    </source>
</reference>
<proteinExistence type="predicted"/>
<dbReference type="AlphaFoldDB" id="A0A498JR05"/>
<comment type="caution">
    <text evidence="1">The sequence shown here is derived from an EMBL/GenBank/DDBJ whole genome shotgun (WGS) entry which is preliminary data.</text>
</comment>
<name>A0A498JR05_MALDO</name>
<accession>A0A498JR05</accession>
<dbReference type="Proteomes" id="UP000290289">
    <property type="component" value="Chromosome 5"/>
</dbReference>
<sequence>MALSLSRCWPTHHDSGVQVDISDRGASAGGSISVVDSNVILIWVIEFRVTTCFELAGKQWGDEDDSGIGEEAKVLAGEDLGRQAGVGEDEAKAEFRDRCNFQRTKKKNEVVKEATKVKLEVVYMGIFVG</sequence>